<evidence type="ECO:0000313" key="1">
    <source>
        <dbReference type="EMBL" id="ABM27161.1"/>
    </source>
</evidence>
<dbReference type="HOGENOM" id="CLU_2537154_0_0_7"/>
<dbReference type="AlphaFoldDB" id="A0A0H3A4D7"/>
<reference evidence="2" key="1">
    <citation type="journal article" date="2009" name="Environ. Microbiol.">
        <title>Contribution of mobile genetic elements to Desulfovibrio vulgaris genome plasticity.</title>
        <authorList>
            <person name="Walker C.B."/>
            <person name="Stolyar S."/>
            <person name="Chivian D."/>
            <person name="Pinel N."/>
            <person name="Gabster J.A."/>
            <person name="Dehal P.S."/>
            <person name="He Z."/>
            <person name="Yang Z.K."/>
            <person name="Yen H.C."/>
            <person name="Zhou J."/>
            <person name="Wall J.D."/>
            <person name="Hazen T.C."/>
            <person name="Arkin A.P."/>
            <person name="Stahl D.A."/>
        </authorList>
    </citation>
    <scope>NUCLEOTIDE SEQUENCE [LARGE SCALE GENOMIC DNA]</scope>
    <source>
        <strain evidence="2">DP4</strain>
    </source>
</reference>
<gene>
    <name evidence="1" type="ordered locus">Dvul_0137</name>
</gene>
<dbReference type="KEGG" id="dvl:Dvul_0137"/>
<sequence length="83" mass="9109">MLLPRLGLRKAHPRLCAPCAGHTVTWVTDAACHATLRPKSVLPRAAPWGAGSDDTGGSTTAAWRNRVAIEFCYHHNILKILFY</sequence>
<dbReference type="EMBL" id="CP000527">
    <property type="protein sequence ID" value="ABM27161.1"/>
    <property type="molecule type" value="Genomic_DNA"/>
</dbReference>
<name>A0A0H3A4D7_NITV4</name>
<proteinExistence type="predicted"/>
<dbReference type="Proteomes" id="UP000009173">
    <property type="component" value="Chromosome"/>
</dbReference>
<organism evidence="1 2">
    <name type="scientific">Nitratidesulfovibrio vulgaris (strain DP4)</name>
    <name type="common">Desulfovibrio vulgaris</name>
    <dbReference type="NCBI Taxonomy" id="391774"/>
    <lineage>
        <taxon>Bacteria</taxon>
        <taxon>Pseudomonadati</taxon>
        <taxon>Thermodesulfobacteriota</taxon>
        <taxon>Desulfovibrionia</taxon>
        <taxon>Desulfovibrionales</taxon>
        <taxon>Desulfovibrionaceae</taxon>
        <taxon>Nitratidesulfovibrio</taxon>
    </lineage>
</organism>
<protein>
    <submittedName>
        <fullName evidence="1">Uncharacterized protein</fullName>
    </submittedName>
</protein>
<evidence type="ECO:0000313" key="2">
    <source>
        <dbReference type="Proteomes" id="UP000009173"/>
    </source>
</evidence>
<accession>A0A0H3A4D7</accession>